<evidence type="ECO:0000313" key="2">
    <source>
        <dbReference type="Proteomes" id="UP001054837"/>
    </source>
</evidence>
<evidence type="ECO:0000313" key="1">
    <source>
        <dbReference type="EMBL" id="GIY20635.1"/>
    </source>
</evidence>
<name>A0AAV4RGN0_9ARAC</name>
<accession>A0AAV4RGN0</accession>
<dbReference type="AlphaFoldDB" id="A0AAV4RGN0"/>
<comment type="caution">
    <text evidence="1">The sequence shown here is derived from an EMBL/GenBank/DDBJ whole genome shotgun (WGS) entry which is preliminary data.</text>
</comment>
<proteinExistence type="predicted"/>
<protein>
    <submittedName>
        <fullName evidence="1">Uncharacterized protein</fullName>
    </submittedName>
</protein>
<sequence length="211" mass="24153">MKEPSAKALFCAMRNDYDEVVDVKDCLRYCSIGENLFFLAVILIDMDSKKSLLMNVSKDEMDTIDEILQSRQTGSPVERRTSKLILTSPQYLISVPGKVKAPVNIPIKTIGALYELNTKDWESKHLEETLEIDIEKDNNYKPFHSTSKIFEDLISLEHNYAIKLPYSPKRESRFWPIMAQIFLGRKRCGEQAGHVHIVMDDGVTQCQPPTL</sequence>
<organism evidence="1 2">
    <name type="scientific">Caerostris darwini</name>
    <dbReference type="NCBI Taxonomy" id="1538125"/>
    <lineage>
        <taxon>Eukaryota</taxon>
        <taxon>Metazoa</taxon>
        <taxon>Ecdysozoa</taxon>
        <taxon>Arthropoda</taxon>
        <taxon>Chelicerata</taxon>
        <taxon>Arachnida</taxon>
        <taxon>Araneae</taxon>
        <taxon>Araneomorphae</taxon>
        <taxon>Entelegynae</taxon>
        <taxon>Araneoidea</taxon>
        <taxon>Araneidae</taxon>
        <taxon>Caerostris</taxon>
    </lineage>
</organism>
<dbReference type="Proteomes" id="UP001054837">
    <property type="component" value="Unassembled WGS sequence"/>
</dbReference>
<reference evidence="1 2" key="1">
    <citation type="submission" date="2021-06" db="EMBL/GenBank/DDBJ databases">
        <title>Caerostris darwini draft genome.</title>
        <authorList>
            <person name="Kono N."/>
            <person name="Arakawa K."/>
        </authorList>
    </citation>
    <scope>NUCLEOTIDE SEQUENCE [LARGE SCALE GENOMIC DNA]</scope>
</reference>
<gene>
    <name evidence="1" type="ORF">CDAR_555112</name>
</gene>
<dbReference type="EMBL" id="BPLQ01006193">
    <property type="protein sequence ID" value="GIY20635.1"/>
    <property type="molecule type" value="Genomic_DNA"/>
</dbReference>
<keyword evidence="2" id="KW-1185">Reference proteome</keyword>